<dbReference type="PANTHER" id="PTHR31118">
    <property type="entry name" value="CYCLASE-LIKE PROTEIN 2"/>
    <property type="match status" value="1"/>
</dbReference>
<dbReference type="InterPro" id="IPR007325">
    <property type="entry name" value="KFase/CYL"/>
</dbReference>
<dbReference type="InterPro" id="IPR037175">
    <property type="entry name" value="KFase_sf"/>
</dbReference>
<protein>
    <submittedName>
        <fullName evidence="1 2">Cyclase</fullName>
        <ecNumber evidence="1">3.5.-.-</ecNumber>
    </submittedName>
</protein>
<reference evidence="1 4" key="3">
    <citation type="submission" date="2023-07" db="EMBL/GenBank/DDBJ databases">
        <title>Genome content predicts the carbon catabolic preferences of heterotrophic bacteria.</title>
        <authorList>
            <person name="Gralka M."/>
        </authorList>
    </citation>
    <scope>NUCLEOTIDE SEQUENCE [LARGE SCALE GENOMIC DNA]</scope>
    <source>
        <strain evidence="1 4">4G03</strain>
    </source>
</reference>
<dbReference type="SUPFAM" id="SSF102198">
    <property type="entry name" value="Putative cyclase"/>
    <property type="match status" value="1"/>
</dbReference>
<organism evidence="2 3">
    <name type="scientific">Tenacibaculum discolor</name>
    <dbReference type="NCBI Taxonomy" id="361581"/>
    <lineage>
        <taxon>Bacteria</taxon>
        <taxon>Pseudomonadati</taxon>
        <taxon>Bacteroidota</taxon>
        <taxon>Flavobacteriia</taxon>
        <taxon>Flavobacteriales</taxon>
        <taxon>Flavobacteriaceae</taxon>
        <taxon>Tenacibaculum</taxon>
    </lineage>
</organism>
<dbReference type="GO" id="GO:0004061">
    <property type="term" value="F:arylformamidase activity"/>
    <property type="evidence" value="ECO:0007669"/>
    <property type="project" value="InterPro"/>
</dbReference>
<dbReference type="PANTHER" id="PTHR31118:SF12">
    <property type="entry name" value="CYCLASE-LIKE PROTEIN 2"/>
    <property type="match status" value="1"/>
</dbReference>
<dbReference type="Gene3D" id="3.50.30.50">
    <property type="entry name" value="Putative cyclase"/>
    <property type="match status" value="1"/>
</dbReference>
<sequence length="253" mass="28926">MKIIDLSKPIQYNKQDPWFMKVKIKHKPHHKAKWLIRILGLPFKLFPKNFTGWADDTIQKMGVHSTTHIDAPWHYSPTVNGEKAKTIDEVPLDWCFGEGIVIDMKHKVDFDPITVEDIQQFLEENQLEIQPNMIVLIKTGRDKFNGTKDFHKKGTGVSAKATEWLIDKGIKVMGIDAWGWDLPLPYMIQKAKETNNSELFWEGHLVGQNKEYCHMEQLVNLDVLPLTGFKVAVFPLKIVGASAAPARVVAMLE</sequence>
<dbReference type="RefSeq" id="WP_099214958.1">
    <property type="nucleotide sequence ID" value="NZ_JAUYVU010000001.1"/>
</dbReference>
<dbReference type="AlphaFoldDB" id="A0A2G1BVJ1"/>
<proteinExistence type="predicted"/>
<evidence type="ECO:0000313" key="2">
    <source>
        <dbReference type="EMBL" id="PHN98053.1"/>
    </source>
</evidence>
<accession>A0A2G1BVJ1</accession>
<evidence type="ECO:0000313" key="1">
    <source>
        <dbReference type="EMBL" id="MDP2540101.1"/>
    </source>
</evidence>
<keyword evidence="4" id="KW-1185">Reference proteome</keyword>
<evidence type="ECO:0000313" key="4">
    <source>
        <dbReference type="Proteomes" id="UP001242342"/>
    </source>
</evidence>
<dbReference type="EMBL" id="PDUU01000004">
    <property type="protein sequence ID" value="PHN98053.1"/>
    <property type="molecule type" value="Genomic_DNA"/>
</dbReference>
<dbReference type="EMBL" id="JAUYVU010000001">
    <property type="protein sequence ID" value="MDP2540101.1"/>
    <property type="molecule type" value="Genomic_DNA"/>
</dbReference>
<name>A0A2G1BVJ1_9FLAO</name>
<dbReference type="GO" id="GO:0019441">
    <property type="term" value="P:L-tryptophan catabolic process to kynurenine"/>
    <property type="evidence" value="ECO:0007669"/>
    <property type="project" value="InterPro"/>
</dbReference>
<keyword evidence="1" id="KW-0378">Hydrolase</keyword>
<accession>A0A497ZJ94</accession>
<reference evidence="2 3" key="1">
    <citation type="journal article" date="2016" name="Nat. Commun.">
        <title>Microbial interactions lead to rapid micro-scale successions on model marine particles.</title>
        <authorList>
            <person name="Datta M.S."/>
            <person name="Sliwerska E."/>
            <person name="Gore J."/>
            <person name="Polz M.F."/>
            <person name="Cordero O.X."/>
        </authorList>
    </citation>
    <scope>NUCLEOTIDE SEQUENCE [LARGE SCALE GENOMIC DNA]</scope>
    <source>
        <strain evidence="2 3">4G03</strain>
    </source>
</reference>
<comment type="caution">
    <text evidence="2">The sequence shown here is derived from an EMBL/GenBank/DDBJ whole genome shotgun (WGS) entry which is preliminary data.</text>
</comment>
<dbReference type="Proteomes" id="UP000222163">
    <property type="component" value="Unassembled WGS sequence"/>
</dbReference>
<dbReference type="Pfam" id="PF04199">
    <property type="entry name" value="Cyclase"/>
    <property type="match status" value="1"/>
</dbReference>
<gene>
    <name evidence="2" type="ORF">CSC81_06510</name>
    <name evidence="1" type="ORF">Q8W23_01295</name>
</gene>
<dbReference type="Proteomes" id="UP001242342">
    <property type="component" value="Unassembled WGS sequence"/>
</dbReference>
<reference evidence="2" key="2">
    <citation type="submission" date="2017-10" db="EMBL/GenBank/DDBJ databases">
        <authorList>
            <person name="Enke T.N."/>
            <person name="Cordero O.X."/>
        </authorList>
    </citation>
    <scope>NUCLEOTIDE SEQUENCE</scope>
    <source>
        <strain evidence="2">4G03</strain>
    </source>
</reference>
<dbReference type="EC" id="3.5.-.-" evidence="1"/>
<evidence type="ECO:0000313" key="3">
    <source>
        <dbReference type="Proteomes" id="UP000222163"/>
    </source>
</evidence>